<reference evidence="5" key="1">
    <citation type="submission" date="2017-09" db="EMBL/GenBank/DDBJ databases">
        <title>Metaegenomics of thermophilic ammonia-oxidizing enrichment culture.</title>
        <authorList>
            <person name="Kato S."/>
            <person name="Suzuki K."/>
        </authorList>
    </citation>
    <scope>NUCLEOTIDE SEQUENCE [LARGE SCALE GENOMIC DNA]</scope>
</reference>
<dbReference type="InterPro" id="IPR036849">
    <property type="entry name" value="Enolase-like_C_sf"/>
</dbReference>
<accession>A0A2H5XCP0</accession>
<evidence type="ECO:0000259" key="3">
    <source>
        <dbReference type="Pfam" id="PF13378"/>
    </source>
</evidence>
<dbReference type="PANTHER" id="PTHR48080:SF3">
    <property type="entry name" value="ENOLASE SUPERFAMILY MEMBER DDB_G0284701"/>
    <property type="match status" value="1"/>
</dbReference>
<dbReference type="SUPFAM" id="SSF54826">
    <property type="entry name" value="Enolase N-terminal domain-like"/>
    <property type="match status" value="1"/>
</dbReference>
<dbReference type="Gene3D" id="3.20.20.120">
    <property type="entry name" value="Enolase-like C-terminal domain"/>
    <property type="match status" value="1"/>
</dbReference>
<evidence type="ECO:0000256" key="2">
    <source>
        <dbReference type="ARBA" id="ARBA00022723"/>
    </source>
</evidence>
<proteinExistence type="inferred from homology"/>
<dbReference type="AlphaFoldDB" id="A0A2H5XCP0"/>
<name>A0A2H5XCP0_9BACT</name>
<dbReference type="Gene3D" id="3.30.390.10">
    <property type="entry name" value="Enolase-like, N-terminal domain"/>
    <property type="match status" value="1"/>
</dbReference>
<dbReference type="SUPFAM" id="SSF51604">
    <property type="entry name" value="Enolase C-terminal domain-like"/>
    <property type="match status" value="1"/>
</dbReference>
<sequence length="472" mass="52609">MKRGETIMAIQMRVVGVSVYFLPITMRMPLKFGREVVTDVVCCRVQVRVADERGNRADGWGETPLIAQWGWASETLPYAERLTAMQAFCLRLATAWVNFAATGHALEVGHAFLEGVLPSLLAAFNAERAGRAPMPYLAALICASPFDLALHDAYGNLVGLPTYATYRPPFLRHDLSRYLEPDGDVCFRGKFPADFLAADPPKKLPAWHLVGAKDPLTADDLTGDEPDDGYPVLLADWIERDGLKCLKVKLTGTDFDWDYARFVRVGHIALAHDVAWLTADFNCTVTDPQYVTGFLDKLLQDHPRLWQRLLYIEQPFPYDLEAHPIDVRAIAARKPLFMDESAHDWRFVRMGRQLGWTGVALKTCKTQTGALLMQAWAKAHGLLLMVQDLTNPMLALIPHVLLAAYAGTLMGVEVNAMQFYPHASAPEATVHPDLYRRRDGCVAWHTVNGSGFGYRLPEIPRQLPTTALVVGD</sequence>
<protein>
    <recommendedName>
        <fullName evidence="3">Enolase C-terminal domain-containing protein</fullName>
    </recommendedName>
</protein>
<evidence type="ECO:0000256" key="1">
    <source>
        <dbReference type="ARBA" id="ARBA00008031"/>
    </source>
</evidence>
<dbReference type="InterPro" id="IPR029065">
    <property type="entry name" value="Enolase_C-like"/>
</dbReference>
<dbReference type="GO" id="GO:0046872">
    <property type="term" value="F:metal ion binding"/>
    <property type="evidence" value="ECO:0007669"/>
    <property type="project" value="UniProtKB-KW"/>
</dbReference>
<dbReference type="InterPro" id="IPR029017">
    <property type="entry name" value="Enolase-like_N"/>
</dbReference>
<gene>
    <name evidence="4" type="ORF">HRbin17_01479</name>
</gene>
<comment type="similarity">
    <text evidence="1">Belongs to the mandelate racemase/muconate lactonizing enzyme family.</text>
</comment>
<evidence type="ECO:0000313" key="4">
    <source>
        <dbReference type="EMBL" id="GBC98958.1"/>
    </source>
</evidence>
<dbReference type="PANTHER" id="PTHR48080">
    <property type="entry name" value="D-GALACTONATE DEHYDRATASE-RELATED"/>
    <property type="match status" value="1"/>
</dbReference>
<dbReference type="InterPro" id="IPR034593">
    <property type="entry name" value="DgoD-like"/>
</dbReference>
<organism evidence="4 5">
    <name type="scientific">Candidatus Fervidibacter japonicus</name>
    <dbReference type="NCBI Taxonomy" id="2035412"/>
    <lineage>
        <taxon>Bacteria</taxon>
        <taxon>Candidatus Fervidibacterota</taxon>
        <taxon>Candidatus Fervidibacter</taxon>
    </lineage>
</organism>
<keyword evidence="2" id="KW-0479">Metal-binding</keyword>
<feature type="domain" description="Enolase C-terminal" evidence="3">
    <location>
        <begin position="235"/>
        <end position="455"/>
    </location>
</feature>
<dbReference type="Pfam" id="PF13378">
    <property type="entry name" value="MR_MLE_C"/>
    <property type="match status" value="1"/>
</dbReference>
<dbReference type="EMBL" id="BEHT01000018">
    <property type="protein sequence ID" value="GBC98958.1"/>
    <property type="molecule type" value="Genomic_DNA"/>
</dbReference>
<comment type="caution">
    <text evidence="4">The sequence shown here is derived from an EMBL/GenBank/DDBJ whole genome shotgun (WGS) entry which is preliminary data.</text>
</comment>
<dbReference type="Proteomes" id="UP000236173">
    <property type="component" value="Unassembled WGS sequence"/>
</dbReference>
<evidence type="ECO:0000313" key="5">
    <source>
        <dbReference type="Proteomes" id="UP000236173"/>
    </source>
</evidence>